<sequence>MFPQHSEDIRILTDAASPVKAAVTNANAIKNAALSVGRIYRERYYMLRNMYFLETCATCFFIGNETILTSHDILPSHLPYNYLQQADEYRFFVLWQDEWDRQNTGKCMSLRLVDDNCTHNLRHYVSLIDGARPFASIFRVNKPFKNEAIVLQAPTITKSLAEVTDSSSYRVATLGYQSEWGMPQAVAHYDALPEKTRQALPRPTEQSFLRSSEDDLFYLKMTSFVTAGCCGSPVLFIDLEPEKVFAGGLVIGGYRGDNNNTAVSLNDATIQAMFERNRIKS</sequence>
<keyword evidence="2" id="KW-1185">Reference proteome</keyword>
<dbReference type="AlphaFoldDB" id="A0AAD5X1M0"/>
<gene>
    <name evidence="1" type="ORF">HK097_001828</name>
</gene>
<protein>
    <submittedName>
        <fullName evidence="1">Uncharacterized protein</fullName>
    </submittedName>
</protein>
<dbReference type="EMBL" id="JADGJD010001379">
    <property type="protein sequence ID" value="KAJ3043078.1"/>
    <property type="molecule type" value="Genomic_DNA"/>
</dbReference>
<proteinExistence type="predicted"/>
<accession>A0AAD5X1M0</accession>
<evidence type="ECO:0000313" key="1">
    <source>
        <dbReference type="EMBL" id="KAJ3043078.1"/>
    </source>
</evidence>
<reference evidence="1" key="1">
    <citation type="submission" date="2020-05" db="EMBL/GenBank/DDBJ databases">
        <title>Phylogenomic resolution of chytrid fungi.</title>
        <authorList>
            <person name="Stajich J.E."/>
            <person name="Amses K."/>
            <person name="Simmons R."/>
            <person name="Seto K."/>
            <person name="Myers J."/>
            <person name="Bonds A."/>
            <person name="Quandt C.A."/>
            <person name="Barry K."/>
            <person name="Liu P."/>
            <person name="Grigoriev I."/>
            <person name="Longcore J.E."/>
            <person name="James T.Y."/>
        </authorList>
    </citation>
    <scope>NUCLEOTIDE SEQUENCE</scope>
    <source>
        <strain evidence="1">JEL0318</strain>
    </source>
</reference>
<organism evidence="1 2">
    <name type="scientific">Rhizophlyctis rosea</name>
    <dbReference type="NCBI Taxonomy" id="64517"/>
    <lineage>
        <taxon>Eukaryota</taxon>
        <taxon>Fungi</taxon>
        <taxon>Fungi incertae sedis</taxon>
        <taxon>Chytridiomycota</taxon>
        <taxon>Chytridiomycota incertae sedis</taxon>
        <taxon>Chytridiomycetes</taxon>
        <taxon>Rhizophlyctidales</taxon>
        <taxon>Rhizophlyctidaceae</taxon>
        <taxon>Rhizophlyctis</taxon>
    </lineage>
</organism>
<name>A0AAD5X1M0_9FUNG</name>
<comment type="caution">
    <text evidence="1">The sequence shown here is derived from an EMBL/GenBank/DDBJ whole genome shotgun (WGS) entry which is preliminary data.</text>
</comment>
<evidence type="ECO:0000313" key="2">
    <source>
        <dbReference type="Proteomes" id="UP001212841"/>
    </source>
</evidence>
<dbReference type="Proteomes" id="UP001212841">
    <property type="component" value="Unassembled WGS sequence"/>
</dbReference>